<organism evidence="3 4">
    <name type="scientific">Sphingomonas oleivorans</name>
    <dbReference type="NCBI Taxonomy" id="1735121"/>
    <lineage>
        <taxon>Bacteria</taxon>
        <taxon>Pseudomonadati</taxon>
        <taxon>Pseudomonadota</taxon>
        <taxon>Alphaproteobacteria</taxon>
        <taxon>Sphingomonadales</taxon>
        <taxon>Sphingomonadaceae</taxon>
        <taxon>Sphingomonas</taxon>
    </lineage>
</organism>
<dbReference type="GO" id="GO:0000160">
    <property type="term" value="P:phosphorelay signal transduction system"/>
    <property type="evidence" value="ECO:0007669"/>
    <property type="project" value="InterPro"/>
</dbReference>
<evidence type="ECO:0000313" key="3">
    <source>
        <dbReference type="EMBL" id="PTQ12643.1"/>
    </source>
</evidence>
<evidence type="ECO:0000256" key="1">
    <source>
        <dbReference type="PROSITE-ProRule" id="PRU00169"/>
    </source>
</evidence>
<reference evidence="3 4" key="1">
    <citation type="submission" date="2017-09" db="EMBL/GenBank/DDBJ databases">
        <title>Sphingomonas panjinensis sp.nov., isolated from oil-contaminated soil.</title>
        <authorList>
            <person name="Wang L."/>
            <person name="Chen L."/>
        </authorList>
    </citation>
    <scope>NUCLEOTIDE SEQUENCE [LARGE SCALE GENOMIC DNA]</scope>
    <source>
        <strain evidence="3 4">FW-11</strain>
    </source>
</reference>
<dbReference type="InterPro" id="IPR001789">
    <property type="entry name" value="Sig_transdc_resp-reg_receiver"/>
</dbReference>
<dbReference type="AlphaFoldDB" id="A0A2T5G0I4"/>
<evidence type="ECO:0000259" key="2">
    <source>
        <dbReference type="PROSITE" id="PS50110"/>
    </source>
</evidence>
<dbReference type="RefSeq" id="WP_107965880.1">
    <property type="nucleotide sequence ID" value="NZ_NWBU01000004.1"/>
</dbReference>
<dbReference type="Pfam" id="PF00072">
    <property type="entry name" value="Response_reg"/>
    <property type="match status" value="1"/>
</dbReference>
<keyword evidence="4" id="KW-1185">Reference proteome</keyword>
<evidence type="ECO:0000313" key="4">
    <source>
        <dbReference type="Proteomes" id="UP000244162"/>
    </source>
</evidence>
<dbReference type="PROSITE" id="PS50110">
    <property type="entry name" value="RESPONSE_REGULATORY"/>
    <property type="match status" value="1"/>
</dbReference>
<feature type="modified residue" description="4-aspartylphosphate" evidence="1">
    <location>
        <position position="67"/>
    </location>
</feature>
<sequence>MTLPLAPKPDTPKTGTRVLIVEDEPMVALAAEEMIDSLGCIVAASAATLAEALAVVAAGEFDVALLDINLKGTPSLPVATALRKTGKPFLLTTGYGSAGPTAEYGDVPLLAKPYRVAALGAAIAALLDD</sequence>
<dbReference type="SMART" id="SM00448">
    <property type="entry name" value="REC"/>
    <property type="match status" value="1"/>
</dbReference>
<name>A0A2T5G0I4_9SPHN</name>
<protein>
    <submittedName>
        <fullName evidence="3">Response regulator</fullName>
    </submittedName>
</protein>
<dbReference type="SUPFAM" id="SSF52172">
    <property type="entry name" value="CheY-like"/>
    <property type="match status" value="1"/>
</dbReference>
<dbReference type="EMBL" id="NWBU01000004">
    <property type="protein sequence ID" value="PTQ12643.1"/>
    <property type="molecule type" value="Genomic_DNA"/>
</dbReference>
<accession>A0A2T5G0I4</accession>
<dbReference type="OrthoDB" id="582170at2"/>
<dbReference type="Proteomes" id="UP000244162">
    <property type="component" value="Unassembled WGS sequence"/>
</dbReference>
<dbReference type="InterPro" id="IPR011006">
    <property type="entry name" value="CheY-like_superfamily"/>
</dbReference>
<keyword evidence="1" id="KW-0597">Phosphoprotein</keyword>
<gene>
    <name evidence="3" type="ORF">CLG96_00250</name>
</gene>
<comment type="caution">
    <text evidence="3">The sequence shown here is derived from an EMBL/GenBank/DDBJ whole genome shotgun (WGS) entry which is preliminary data.</text>
</comment>
<dbReference type="Gene3D" id="3.40.50.2300">
    <property type="match status" value="1"/>
</dbReference>
<proteinExistence type="predicted"/>
<feature type="domain" description="Response regulatory" evidence="2">
    <location>
        <begin position="17"/>
        <end position="127"/>
    </location>
</feature>